<feature type="binding site" evidence="4">
    <location>
        <position position="120"/>
    </location>
    <ligand>
        <name>substrate</name>
    </ligand>
</feature>
<dbReference type="EMBL" id="JACHGB010000005">
    <property type="protein sequence ID" value="MBB5272975.1"/>
    <property type="molecule type" value="Genomic_DNA"/>
</dbReference>
<dbReference type="InterPro" id="IPR040442">
    <property type="entry name" value="Pyrv_kinase-like_dom_sf"/>
</dbReference>
<organism evidence="7 8">
    <name type="scientific">Quisquiliibacterium transsilvanicum</name>
    <dbReference type="NCBI Taxonomy" id="1549638"/>
    <lineage>
        <taxon>Bacteria</taxon>
        <taxon>Pseudomonadati</taxon>
        <taxon>Pseudomonadota</taxon>
        <taxon>Betaproteobacteria</taxon>
        <taxon>Burkholderiales</taxon>
        <taxon>Burkholderiaceae</taxon>
        <taxon>Quisquiliibacterium</taxon>
    </lineage>
</organism>
<evidence type="ECO:0000256" key="4">
    <source>
        <dbReference type="PIRSR" id="PIRSR015582-1"/>
    </source>
</evidence>
<protein>
    <submittedName>
        <fullName evidence="7">Citrate lyase subunit beta/citryl-CoA lyase</fullName>
        <ecNumber evidence="7">4.1.3.34</ecNumber>
    </submittedName>
</protein>
<proteinExistence type="predicted"/>
<dbReference type="PIRSF" id="PIRSF015582">
    <property type="entry name" value="Cit_lyase_B"/>
    <property type="match status" value="1"/>
</dbReference>
<feature type="binding site" evidence="5">
    <location>
        <position position="120"/>
    </location>
    <ligand>
        <name>Mg(2+)</name>
        <dbReference type="ChEBI" id="CHEBI:18420"/>
    </ligand>
</feature>
<reference evidence="7 8" key="1">
    <citation type="submission" date="2020-08" db="EMBL/GenBank/DDBJ databases">
        <title>Genomic Encyclopedia of Type Strains, Phase IV (KMG-IV): sequencing the most valuable type-strain genomes for metagenomic binning, comparative biology and taxonomic classification.</title>
        <authorList>
            <person name="Goeker M."/>
        </authorList>
    </citation>
    <scope>NUCLEOTIDE SEQUENCE [LARGE SCALE GENOMIC DNA]</scope>
    <source>
        <strain evidence="7 8">DSM 29781</strain>
    </source>
</reference>
<dbReference type="InterPro" id="IPR005000">
    <property type="entry name" value="Aldolase/citrate-lyase_domain"/>
</dbReference>
<feature type="binding site" evidence="4">
    <location>
        <position position="67"/>
    </location>
    <ligand>
        <name>substrate</name>
    </ligand>
</feature>
<dbReference type="SUPFAM" id="SSF51621">
    <property type="entry name" value="Phosphoenolpyruvate/pyruvate domain"/>
    <property type="match status" value="1"/>
</dbReference>
<evidence type="ECO:0000259" key="6">
    <source>
        <dbReference type="Pfam" id="PF03328"/>
    </source>
</evidence>
<comment type="cofactor">
    <cofactor evidence="1">
        <name>Mg(2+)</name>
        <dbReference type="ChEBI" id="CHEBI:18420"/>
    </cofactor>
</comment>
<accession>A0A7W8HJ24</accession>
<evidence type="ECO:0000256" key="2">
    <source>
        <dbReference type="ARBA" id="ARBA00022723"/>
    </source>
</evidence>
<dbReference type="EC" id="4.1.3.34" evidence="7"/>
<dbReference type="PANTHER" id="PTHR32308:SF10">
    <property type="entry name" value="CITRATE LYASE SUBUNIT BETA"/>
    <property type="match status" value="1"/>
</dbReference>
<feature type="binding site" evidence="5">
    <location>
        <position position="146"/>
    </location>
    <ligand>
        <name>Mg(2+)</name>
        <dbReference type="ChEBI" id="CHEBI:18420"/>
    </ligand>
</feature>
<feature type="domain" description="HpcH/HpaI aldolase/citrate lyase" evidence="6">
    <location>
        <begin position="10"/>
        <end position="213"/>
    </location>
</feature>
<dbReference type="Pfam" id="PF03328">
    <property type="entry name" value="HpcH_HpaI"/>
    <property type="match status" value="1"/>
</dbReference>
<dbReference type="RefSeq" id="WP_183969042.1">
    <property type="nucleotide sequence ID" value="NZ_BAABEW010000024.1"/>
</dbReference>
<keyword evidence="8" id="KW-1185">Reference proteome</keyword>
<dbReference type="AlphaFoldDB" id="A0A7W8HJ24"/>
<keyword evidence="7" id="KW-0456">Lyase</keyword>
<evidence type="ECO:0000256" key="1">
    <source>
        <dbReference type="ARBA" id="ARBA00001946"/>
    </source>
</evidence>
<name>A0A7W8HJ24_9BURK</name>
<evidence type="ECO:0000313" key="8">
    <source>
        <dbReference type="Proteomes" id="UP000532440"/>
    </source>
</evidence>
<dbReference type="GO" id="GO:0006107">
    <property type="term" value="P:oxaloacetate metabolic process"/>
    <property type="evidence" value="ECO:0007669"/>
    <property type="project" value="TreeGrafter"/>
</dbReference>
<dbReference type="Gene3D" id="3.20.20.60">
    <property type="entry name" value="Phosphoenolpyruvate-binding domains"/>
    <property type="match status" value="1"/>
</dbReference>
<dbReference type="PANTHER" id="PTHR32308">
    <property type="entry name" value="LYASE BETA SUBUNIT, PUTATIVE (AFU_ORTHOLOGUE AFUA_4G13030)-RELATED"/>
    <property type="match status" value="1"/>
</dbReference>
<evidence type="ECO:0000256" key="3">
    <source>
        <dbReference type="ARBA" id="ARBA00022842"/>
    </source>
</evidence>
<evidence type="ECO:0000256" key="5">
    <source>
        <dbReference type="PIRSR" id="PIRSR015582-2"/>
    </source>
</evidence>
<evidence type="ECO:0000313" key="7">
    <source>
        <dbReference type="EMBL" id="MBB5272975.1"/>
    </source>
</evidence>
<dbReference type="GO" id="GO:0000287">
    <property type="term" value="F:magnesium ion binding"/>
    <property type="evidence" value="ECO:0007669"/>
    <property type="project" value="TreeGrafter"/>
</dbReference>
<sequence length="275" mass="28791">MAQPTMGIVRSYLFAPGSRPERFAKALEAGADAIILDLEDAVGLADKAAARDAIAGWLSPQRPVLVRINGSDTPWFEDDLAICGLPGVAGVVLPKAERPEQIAAVAARAGAGVPVLPLIETAAGIWNAHAVATAPGVQRLLFGTIDFQVDMGIDGEGEELLHFRSQLVLVSRVAGLLAPVDGVCTAIDDPERLREETHRARRLGFGAKLCIHPKQVGVVSDCWRPTAEQVGWARRVVAADAASGGAAVALDGKMIDRPVLLKAREILAGAGEAVA</sequence>
<gene>
    <name evidence="7" type="ORF">HNQ70_002998</name>
</gene>
<dbReference type="InterPro" id="IPR015813">
    <property type="entry name" value="Pyrv/PenolPyrv_kinase-like_dom"/>
</dbReference>
<dbReference type="InterPro" id="IPR011206">
    <property type="entry name" value="Citrate_lyase_beta/mcl1/mcl2"/>
</dbReference>
<keyword evidence="2 5" id="KW-0479">Metal-binding</keyword>
<keyword evidence="3 5" id="KW-0460">Magnesium</keyword>
<dbReference type="GO" id="GO:0008816">
    <property type="term" value="F:citryl-CoA lyase activity"/>
    <property type="evidence" value="ECO:0007669"/>
    <property type="project" value="UniProtKB-EC"/>
</dbReference>
<dbReference type="Proteomes" id="UP000532440">
    <property type="component" value="Unassembled WGS sequence"/>
</dbReference>
<comment type="caution">
    <text evidence="7">The sequence shown here is derived from an EMBL/GenBank/DDBJ whole genome shotgun (WGS) entry which is preliminary data.</text>
</comment>